<evidence type="ECO:0000256" key="3">
    <source>
        <dbReference type="ARBA" id="ARBA00023235"/>
    </source>
</evidence>
<evidence type="ECO:0000313" key="7">
    <source>
        <dbReference type="EMBL" id="BEH91783.1"/>
    </source>
</evidence>
<dbReference type="InterPro" id="IPR020097">
    <property type="entry name" value="PsdUridine_synth_TruA_a/b_dom"/>
</dbReference>
<dbReference type="InterPro" id="IPR001406">
    <property type="entry name" value="PsdUridine_synth_TruA"/>
</dbReference>
<keyword evidence="3 4" id="KW-0413">Isomerase</keyword>
<dbReference type="EC" id="5.4.99.12" evidence="4"/>
<feature type="domain" description="Pseudouridine synthase I TruA alpha/beta" evidence="6">
    <location>
        <begin position="142"/>
        <end position="243"/>
    </location>
</feature>
<dbReference type="PIRSF" id="PIRSF001430">
    <property type="entry name" value="tRNA_psdUrid_synth"/>
    <property type="match status" value="1"/>
</dbReference>
<dbReference type="Gene3D" id="3.30.70.580">
    <property type="entry name" value="Pseudouridine synthase I, catalytic domain, N-terminal subdomain"/>
    <property type="match status" value="1"/>
</dbReference>
<dbReference type="EMBL" id="AP028127">
    <property type="protein sequence ID" value="BEH91783.1"/>
    <property type="molecule type" value="Genomic_DNA"/>
</dbReference>
<dbReference type="NCBIfam" id="TIGR00071">
    <property type="entry name" value="hisT_truA"/>
    <property type="match status" value="1"/>
</dbReference>
<feature type="domain" description="Pseudouridine synthase I TruA alpha/beta" evidence="6">
    <location>
        <begin position="8"/>
        <end position="103"/>
    </location>
</feature>
<keyword evidence="8" id="KW-1185">Reference proteome</keyword>
<organism evidence="7 8">
    <name type="scientific">Turicibacter faecis</name>
    <dbReference type="NCBI Taxonomy" id="2963365"/>
    <lineage>
        <taxon>Bacteria</taxon>
        <taxon>Bacillati</taxon>
        <taxon>Bacillota</taxon>
        <taxon>Erysipelotrichia</taxon>
        <taxon>Erysipelotrichales</taxon>
        <taxon>Turicibacteraceae</taxon>
        <taxon>Turicibacter</taxon>
    </lineage>
</organism>
<protein>
    <recommendedName>
        <fullName evidence="4">tRNA pseudouridine synthase A</fullName>
        <ecNumber evidence="4">5.4.99.12</ecNumber>
    </recommendedName>
    <alternativeName>
        <fullName evidence="4">tRNA pseudouridine(38-40) synthase</fullName>
    </alternativeName>
    <alternativeName>
        <fullName evidence="4">tRNA pseudouridylate synthase I</fullName>
    </alternativeName>
    <alternativeName>
        <fullName evidence="4">tRNA-uridine isomerase I</fullName>
    </alternativeName>
</protein>
<evidence type="ECO:0000259" key="6">
    <source>
        <dbReference type="Pfam" id="PF01416"/>
    </source>
</evidence>
<comment type="catalytic activity">
    <reaction evidence="4 5">
        <text>uridine(38/39/40) in tRNA = pseudouridine(38/39/40) in tRNA</text>
        <dbReference type="Rhea" id="RHEA:22376"/>
        <dbReference type="Rhea" id="RHEA-COMP:10085"/>
        <dbReference type="Rhea" id="RHEA-COMP:10087"/>
        <dbReference type="ChEBI" id="CHEBI:65314"/>
        <dbReference type="ChEBI" id="CHEBI:65315"/>
        <dbReference type="EC" id="5.4.99.12"/>
    </reaction>
</comment>
<keyword evidence="2 4" id="KW-0819">tRNA processing</keyword>
<dbReference type="Gene3D" id="3.30.70.660">
    <property type="entry name" value="Pseudouridine synthase I, catalytic domain, C-terminal subdomain"/>
    <property type="match status" value="1"/>
</dbReference>
<feature type="binding site" evidence="4">
    <location>
        <position position="110"/>
    </location>
    <ligand>
        <name>substrate</name>
    </ligand>
</feature>
<evidence type="ECO:0000256" key="4">
    <source>
        <dbReference type="HAMAP-Rule" id="MF_00171"/>
    </source>
</evidence>
<dbReference type="RefSeq" id="WP_161832668.1">
    <property type="nucleotide sequence ID" value="NZ_AP028127.1"/>
</dbReference>
<sequence length="255" mass="29517">MKRIKCTVSYDGTLFNGYQRQPGQRTVQGEIESALNKICKQSVTIHSSGRTDAGVHAYGQVFHFDSDLSMDGGRYAKALNSILPEDIYVLDSQEVHPDFHSRYHGKVKEYRYKMSLNEYNPLNRHYVYYHRRPLDVERMREAMGYLLGTHDFTSFCGNLDEVNKERTIYKAELLDDEGELTFIFVGNGFLRYMIRIMVGTMIQVGEGRKLPNDIKHILSMKDRRLAGHTAKPQGLYLHRVEYPEEVLVVPSKKIE</sequence>
<dbReference type="HAMAP" id="MF_00171">
    <property type="entry name" value="TruA"/>
    <property type="match status" value="1"/>
</dbReference>
<dbReference type="InterPro" id="IPR020095">
    <property type="entry name" value="PsdUridine_synth_TruA_C"/>
</dbReference>
<comment type="function">
    <text evidence="4">Formation of pseudouridine at positions 38, 39 and 40 in the anticodon stem and loop of transfer RNAs.</text>
</comment>
<dbReference type="CDD" id="cd02570">
    <property type="entry name" value="PseudoU_synth_EcTruA"/>
    <property type="match status" value="1"/>
</dbReference>
<accession>A0ABM8IPP4</accession>
<dbReference type="PANTHER" id="PTHR11142">
    <property type="entry name" value="PSEUDOURIDYLATE SYNTHASE"/>
    <property type="match status" value="1"/>
</dbReference>
<dbReference type="InterPro" id="IPR020103">
    <property type="entry name" value="PsdUridine_synth_cat_dom_sf"/>
</dbReference>
<comment type="similarity">
    <text evidence="1 4 5">Belongs to the tRNA pseudouridine synthase TruA family.</text>
</comment>
<feature type="active site" description="Nucleophile" evidence="4">
    <location>
        <position position="52"/>
    </location>
</feature>
<dbReference type="SUPFAM" id="SSF55120">
    <property type="entry name" value="Pseudouridine synthase"/>
    <property type="match status" value="1"/>
</dbReference>
<evidence type="ECO:0000313" key="8">
    <source>
        <dbReference type="Proteomes" id="UP001432099"/>
    </source>
</evidence>
<dbReference type="InterPro" id="IPR020094">
    <property type="entry name" value="TruA/RsuA/RluB/E/F_N"/>
</dbReference>
<proteinExistence type="inferred from homology"/>
<comment type="subunit">
    <text evidence="4">Homodimer.</text>
</comment>
<reference evidence="7" key="1">
    <citation type="journal article" date="2024" name="Int. J. Syst. Evol. Microbiol.">
        <title>Turicibacter faecis sp. nov., isolated from faeces of heart failure mouse model.</title>
        <authorList>
            <person name="Imamura Y."/>
            <person name="Motooka D."/>
            <person name="Nakajima Y."/>
            <person name="Ito S."/>
            <person name="Kitakaze M."/>
            <person name="Iida T."/>
            <person name="Nakamura S."/>
        </authorList>
    </citation>
    <scope>NUCLEOTIDE SEQUENCE</scope>
    <source>
        <strain evidence="7">TC023</strain>
    </source>
</reference>
<dbReference type="PANTHER" id="PTHR11142:SF0">
    <property type="entry name" value="TRNA PSEUDOURIDINE SYNTHASE-LIKE 1"/>
    <property type="match status" value="1"/>
</dbReference>
<evidence type="ECO:0000256" key="2">
    <source>
        <dbReference type="ARBA" id="ARBA00022694"/>
    </source>
</evidence>
<gene>
    <name evidence="7" type="primary">truA1</name>
    <name evidence="4" type="synonym">truA</name>
    <name evidence="7" type="ORF">T23_18850</name>
</gene>
<dbReference type="Proteomes" id="UP001432099">
    <property type="component" value="Chromosome"/>
</dbReference>
<dbReference type="Pfam" id="PF01416">
    <property type="entry name" value="PseudoU_synth_1"/>
    <property type="match status" value="2"/>
</dbReference>
<name>A0ABM8IPP4_9FIRM</name>
<evidence type="ECO:0000256" key="5">
    <source>
        <dbReference type="RuleBase" id="RU003792"/>
    </source>
</evidence>
<evidence type="ECO:0000256" key="1">
    <source>
        <dbReference type="ARBA" id="ARBA00009375"/>
    </source>
</evidence>
<comment type="caution">
    <text evidence="4">Lacks conserved residue(s) required for the propagation of feature annotation.</text>
</comment>